<dbReference type="InterPro" id="IPR045886">
    <property type="entry name" value="ThiF/MoeB/HesA"/>
</dbReference>
<dbReference type="RefSeq" id="WP_306973868.1">
    <property type="nucleotide sequence ID" value="NZ_JAUSTQ010000001.1"/>
</dbReference>
<dbReference type="CDD" id="cd00757">
    <property type="entry name" value="ThiF_MoeB_HesA_family"/>
    <property type="match status" value="1"/>
</dbReference>
<evidence type="ECO:0000313" key="3">
    <source>
        <dbReference type="Proteomes" id="UP001224359"/>
    </source>
</evidence>
<dbReference type="InterPro" id="IPR000594">
    <property type="entry name" value="ThiF_NAD_FAD-bd"/>
</dbReference>
<dbReference type="InterPro" id="IPR035985">
    <property type="entry name" value="Ubiquitin-activating_enz"/>
</dbReference>
<name>A0ABT9VBG1_9BACI</name>
<dbReference type="EMBL" id="JAUSTQ010000001">
    <property type="protein sequence ID" value="MDQ0158283.1"/>
    <property type="molecule type" value="Genomic_DNA"/>
</dbReference>
<reference evidence="2 3" key="1">
    <citation type="submission" date="2023-07" db="EMBL/GenBank/DDBJ databases">
        <title>Genomic Encyclopedia of Type Strains, Phase IV (KMG-IV): sequencing the most valuable type-strain genomes for metagenomic binning, comparative biology and taxonomic classification.</title>
        <authorList>
            <person name="Goeker M."/>
        </authorList>
    </citation>
    <scope>NUCLEOTIDE SEQUENCE [LARGE SCALE GENOMIC DNA]</scope>
    <source>
        <strain evidence="2 3">DSM 16460</strain>
    </source>
</reference>
<feature type="domain" description="THIF-type NAD/FAD binding fold" evidence="1">
    <location>
        <begin position="5"/>
        <end position="240"/>
    </location>
</feature>
<dbReference type="Gene3D" id="3.40.50.720">
    <property type="entry name" value="NAD(P)-binding Rossmann-like Domain"/>
    <property type="match status" value="1"/>
</dbReference>
<keyword evidence="3" id="KW-1185">Reference proteome</keyword>
<sequence length="337" mass="38253">MTDRYARQARFKEIGQSGQNLIKESTVTIIGCGALGTAQAEMLVRSGVKTIHLVDRDVVEWSNLQRQQLFTEDDALEMVPKVIAAEKRLHDIRSDVTLHTYLEHADADLIKRLAEQSDILLDATDNFETRLVINDVCHQLNKAWVYGACIGSTSVVFPILPGETACLRCIVESIPLNLATCENAGILASTVQITASRQCNEVWKYLTGQREQMLRKLCIEDVWEMDRQLIGISKVKRDDCLTCGETPSYPALKEHADVAVLCGRDTVQLKPSTSRHYSLEDIESSLKEQHYSYQKTPFFIQFYAENHRVMAFHNGRILVHETKDERVGRKIFHQLFG</sequence>
<proteinExistence type="predicted"/>
<dbReference type="PANTHER" id="PTHR10953:SF102">
    <property type="entry name" value="ADENYLYLTRANSFERASE AND SULFURTRANSFERASE MOCS3"/>
    <property type="match status" value="1"/>
</dbReference>
<dbReference type="Pfam" id="PF00899">
    <property type="entry name" value="ThiF"/>
    <property type="match status" value="1"/>
</dbReference>
<dbReference type="SUPFAM" id="SSF69572">
    <property type="entry name" value="Activating enzymes of the ubiquitin-like proteins"/>
    <property type="match status" value="1"/>
</dbReference>
<accession>A0ABT9VBG1</accession>
<evidence type="ECO:0000259" key="1">
    <source>
        <dbReference type="Pfam" id="PF00899"/>
    </source>
</evidence>
<organism evidence="2 3">
    <name type="scientific">Alkalibacillus salilacus</name>
    <dbReference type="NCBI Taxonomy" id="284582"/>
    <lineage>
        <taxon>Bacteria</taxon>
        <taxon>Bacillati</taxon>
        <taxon>Bacillota</taxon>
        <taxon>Bacilli</taxon>
        <taxon>Bacillales</taxon>
        <taxon>Bacillaceae</taxon>
        <taxon>Alkalibacillus</taxon>
    </lineage>
</organism>
<keyword evidence="2" id="KW-0548">Nucleotidyltransferase</keyword>
<dbReference type="Proteomes" id="UP001224359">
    <property type="component" value="Unassembled WGS sequence"/>
</dbReference>
<keyword evidence="2" id="KW-0808">Transferase</keyword>
<gene>
    <name evidence="2" type="ORF">J2S77_000233</name>
</gene>
<dbReference type="GO" id="GO:0016779">
    <property type="term" value="F:nucleotidyltransferase activity"/>
    <property type="evidence" value="ECO:0007669"/>
    <property type="project" value="UniProtKB-KW"/>
</dbReference>
<protein>
    <submittedName>
        <fullName evidence="2">Adenylyltransferase/sulfurtransferase</fullName>
    </submittedName>
</protein>
<evidence type="ECO:0000313" key="2">
    <source>
        <dbReference type="EMBL" id="MDQ0158283.1"/>
    </source>
</evidence>
<comment type="caution">
    <text evidence="2">The sequence shown here is derived from an EMBL/GenBank/DDBJ whole genome shotgun (WGS) entry which is preliminary data.</text>
</comment>
<dbReference type="PANTHER" id="PTHR10953">
    <property type="entry name" value="UBIQUITIN-ACTIVATING ENZYME E1"/>
    <property type="match status" value="1"/>
</dbReference>